<evidence type="ECO:0000313" key="1">
    <source>
        <dbReference type="EMBL" id="ABD45113.1"/>
    </source>
</evidence>
<organism evidence="1 2">
    <name type="scientific">Ehrlichia chaffeensis (strain ATCC CRL-10679 / Arkansas)</name>
    <dbReference type="NCBI Taxonomy" id="205920"/>
    <lineage>
        <taxon>Bacteria</taxon>
        <taxon>Pseudomonadati</taxon>
        <taxon>Pseudomonadota</taxon>
        <taxon>Alphaproteobacteria</taxon>
        <taxon>Rickettsiales</taxon>
        <taxon>Anaplasmataceae</taxon>
        <taxon>Ehrlichia</taxon>
    </lineage>
</organism>
<keyword evidence="2" id="KW-1185">Reference proteome</keyword>
<dbReference type="EMBL" id="CP000236">
    <property type="protein sequence ID" value="ABD45113.1"/>
    <property type="molecule type" value="Genomic_DNA"/>
</dbReference>
<dbReference type="Proteomes" id="UP000008320">
    <property type="component" value="Chromosome"/>
</dbReference>
<gene>
    <name evidence="1" type="ordered locus">ECH_1112</name>
</gene>
<sequence length="30" mass="3793">MFYRFINIPIHEFNLYLCYSYDYSADMAEY</sequence>
<protein>
    <submittedName>
        <fullName evidence="1">Uncharacterized protein</fullName>
    </submittedName>
</protein>
<dbReference type="KEGG" id="ech:ECH_1112"/>
<dbReference type="AlphaFoldDB" id="Q2GF87"/>
<reference evidence="1 2" key="1">
    <citation type="journal article" date="2006" name="PLoS Genet.">
        <title>Comparative genomics of emerging human ehrlichiosis agents.</title>
        <authorList>
            <person name="Dunning Hotopp J.C."/>
            <person name="Lin M."/>
            <person name="Madupu R."/>
            <person name="Crabtree J."/>
            <person name="Angiuoli S.V."/>
            <person name="Eisen J.A."/>
            <person name="Seshadri R."/>
            <person name="Ren Q."/>
            <person name="Wu M."/>
            <person name="Utterback T.R."/>
            <person name="Smith S."/>
            <person name="Lewis M."/>
            <person name="Khouri H."/>
            <person name="Zhang C."/>
            <person name="Niu H."/>
            <person name="Lin Q."/>
            <person name="Ohashi N."/>
            <person name="Zhi N."/>
            <person name="Nelson W."/>
            <person name="Brinkac L.M."/>
            <person name="Dodson R.J."/>
            <person name="Rosovitz M.J."/>
            <person name="Sundaram J."/>
            <person name="Daugherty S.C."/>
            <person name="Davidsen T."/>
            <person name="Durkin A.S."/>
            <person name="Gwinn M."/>
            <person name="Haft D.H."/>
            <person name="Selengut J.D."/>
            <person name="Sullivan S.A."/>
            <person name="Zafar N."/>
            <person name="Zhou L."/>
            <person name="Benahmed F."/>
            <person name="Forberger H."/>
            <person name="Halpin R."/>
            <person name="Mulligan S."/>
            <person name="Robinson J."/>
            <person name="White O."/>
            <person name="Rikihisa Y."/>
            <person name="Tettelin H."/>
        </authorList>
    </citation>
    <scope>NUCLEOTIDE SEQUENCE [LARGE SCALE GENOMIC DNA]</scope>
    <source>
        <strain evidence="2">ATCC CRL-10679 / Arkansas</strain>
    </source>
</reference>
<evidence type="ECO:0000313" key="2">
    <source>
        <dbReference type="Proteomes" id="UP000008320"/>
    </source>
</evidence>
<dbReference type="HOGENOM" id="CLU_3403292_0_0_5"/>
<proteinExistence type="predicted"/>
<name>Q2GF87_EHRCR</name>
<accession>Q2GF87</accession>